<dbReference type="Pfam" id="PF00019">
    <property type="entry name" value="TGF_beta"/>
    <property type="match status" value="1"/>
</dbReference>
<dbReference type="GO" id="GO:0005125">
    <property type="term" value="F:cytokine activity"/>
    <property type="evidence" value="ECO:0007669"/>
    <property type="project" value="TreeGrafter"/>
</dbReference>
<keyword evidence="7" id="KW-0325">Glycoprotein</keyword>
<organism evidence="11">
    <name type="scientific">Halocynthia roretzi</name>
    <name type="common">Sea squirt</name>
    <name type="synonym">Cynthia roretzi</name>
    <dbReference type="NCBI Taxonomy" id="7729"/>
    <lineage>
        <taxon>Eukaryota</taxon>
        <taxon>Metazoa</taxon>
        <taxon>Chordata</taxon>
        <taxon>Tunicata</taxon>
        <taxon>Ascidiacea</taxon>
        <taxon>Stolidobranchia</taxon>
        <taxon>Pyuridae</taxon>
        <taxon>Halocynthia</taxon>
    </lineage>
</organism>
<dbReference type="InterPro" id="IPR029034">
    <property type="entry name" value="Cystine-knot_cytokine"/>
</dbReference>
<evidence type="ECO:0000259" key="10">
    <source>
        <dbReference type="PROSITE" id="PS51362"/>
    </source>
</evidence>
<sequence length="683" mass="78694">MSGGERKEEDLASNNITIVHRKRGSTSNVKLESVNYCESFITETKKKNSKDSLGTLKMEVNADNFNCDCPLTNYRKNLSKTSVSRYDFIKKLTFLYALIIATNDLIITPHLGVTSYVLSQTDTSNRRLTSREKFEKQREMLSILGLSHRPRPAGDPARGLQHDSAPLYMLGLYNTVSGFSDIFEEQIRRLRPVNTVHIFPIKRDSPLSSRQNSVELSQDLHGGRFTSNLPLSTGGVYAGPTDANSLYDIRVVTNGAWYRYNEAQQVFTNEVGHIEITGSLNSPNVQRLQTNSVEDKLLGDADMVMTLINSNHPVLEDDEAHDVAMRSLLKRHRSFYFEINQLPENDYLITSKFRLYKDITDHSLGNITLRVNVYQAMKDEQNNYSLYLLGSRSVLGQQEGWLVFDITSATRDWVEVQESNLGIRVAVETREGRSVNLNKAGIVGKRGDASKQAFLVAFLSEANDRLPSRMWRRIRRNAATDREATRRRRSEQSTEMLDVEEDEIDNTYNDTKETYESEKLEEFDDDEEDQYDGDEDVDVDTNEFDMTDYDMEEEKRLRRMRRRLRKKSQRRKKKLKETGQACHREELYVSFQDVNWEDWIIAPSGYMAYRCSGECDFPLSANMNATNHAIVQTLVHLLKSKLFPEPCCTPQDLDSISVLYYDDHRNVVYRKYRNMVVLSCACY</sequence>
<evidence type="ECO:0000256" key="7">
    <source>
        <dbReference type="ARBA" id="ARBA00023180"/>
    </source>
</evidence>
<dbReference type="GO" id="GO:0008083">
    <property type="term" value="F:growth factor activity"/>
    <property type="evidence" value="ECO:0007669"/>
    <property type="project" value="UniProtKB-KW"/>
</dbReference>
<accession>Q94580</accession>
<evidence type="ECO:0000256" key="9">
    <source>
        <dbReference type="SAM" id="MobiDB-lite"/>
    </source>
</evidence>
<keyword evidence="5 8" id="KW-0339">Growth factor</keyword>
<feature type="compositionally biased region" description="Basic and acidic residues" evidence="9">
    <location>
        <begin position="510"/>
        <end position="520"/>
    </location>
</feature>
<dbReference type="PANTHER" id="PTHR11848:SF310">
    <property type="entry name" value="PROTEIN 60A-RELATED"/>
    <property type="match status" value="1"/>
</dbReference>
<dbReference type="SMART" id="SM00204">
    <property type="entry name" value="TGFB"/>
    <property type="match status" value="1"/>
</dbReference>
<dbReference type="CDD" id="cd13761">
    <property type="entry name" value="TGF_beta_BMP5_like"/>
    <property type="match status" value="1"/>
</dbReference>
<protein>
    <submittedName>
        <fullName evidence="11">Bone morphogenic protein a</fullName>
    </submittedName>
</protein>
<dbReference type="Pfam" id="PF00688">
    <property type="entry name" value="TGFb_propeptide"/>
    <property type="match status" value="1"/>
</dbReference>
<keyword evidence="4" id="KW-0732">Signal</keyword>
<evidence type="ECO:0000256" key="8">
    <source>
        <dbReference type="RuleBase" id="RU000354"/>
    </source>
</evidence>
<feature type="region of interest" description="Disordered" evidence="9">
    <location>
        <begin position="481"/>
        <end position="541"/>
    </location>
</feature>
<keyword evidence="3" id="KW-0964">Secreted</keyword>
<comment type="subcellular location">
    <subcellularLocation>
        <location evidence="1">Secreted</location>
    </subcellularLocation>
</comment>
<dbReference type="PANTHER" id="PTHR11848">
    <property type="entry name" value="TGF-BETA FAMILY"/>
    <property type="match status" value="1"/>
</dbReference>
<dbReference type="InterPro" id="IPR017948">
    <property type="entry name" value="TGFb_CS"/>
</dbReference>
<dbReference type="InterPro" id="IPR001839">
    <property type="entry name" value="TGF-b_C"/>
</dbReference>
<evidence type="ECO:0000256" key="1">
    <source>
        <dbReference type="ARBA" id="ARBA00004613"/>
    </source>
</evidence>
<dbReference type="InterPro" id="IPR015615">
    <property type="entry name" value="TGF-beta-rel"/>
</dbReference>
<evidence type="ECO:0000256" key="2">
    <source>
        <dbReference type="ARBA" id="ARBA00006656"/>
    </source>
</evidence>
<evidence type="ECO:0000256" key="6">
    <source>
        <dbReference type="ARBA" id="ARBA00023157"/>
    </source>
</evidence>
<dbReference type="AlphaFoldDB" id="Q94580"/>
<dbReference type="FunFam" id="2.10.90.10:FF:000001">
    <property type="entry name" value="Bone morphogenetic protein 4"/>
    <property type="match status" value="1"/>
</dbReference>
<dbReference type="InterPro" id="IPR001111">
    <property type="entry name" value="TGF-b_propeptide"/>
</dbReference>
<dbReference type="SUPFAM" id="SSF57501">
    <property type="entry name" value="Cystine-knot cytokines"/>
    <property type="match status" value="1"/>
</dbReference>
<dbReference type="Gene3D" id="2.60.120.970">
    <property type="match status" value="1"/>
</dbReference>
<dbReference type="PRINTS" id="PR00669">
    <property type="entry name" value="INHIBINA"/>
</dbReference>
<evidence type="ECO:0000313" key="11">
    <source>
        <dbReference type="EMBL" id="BAA11835.1"/>
    </source>
</evidence>
<dbReference type="GO" id="GO:0005615">
    <property type="term" value="C:extracellular space"/>
    <property type="evidence" value="ECO:0007669"/>
    <property type="project" value="TreeGrafter"/>
</dbReference>
<feature type="compositionally biased region" description="Acidic residues" evidence="9">
    <location>
        <begin position="521"/>
        <end position="541"/>
    </location>
</feature>
<evidence type="ECO:0000256" key="3">
    <source>
        <dbReference type="ARBA" id="ARBA00022525"/>
    </source>
</evidence>
<evidence type="ECO:0000256" key="5">
    <source>
        <dbReference type="ARBA" id="ARBA00023030"/>
    </source>
</evidence>
<keyword evidence="6" id="KW-1015">Disulfide bond</keyword>
<proteinExistence type="evidence at transcript level"/>
<feature type="domain" description="TGF-beta family profile" evidence="10">
    <location>
        <begin position="562"/>
        <end position="683"/>
    </location>
</feature>
<comment type="similarity">
    <text evidence="2 8">Belongs to the TGF-beta family.</text>
</comment>
<dbReference type="PROSITE" id="PS51362">
    <property type="entry name" value="TGF_BETA_2"/>
    <property type="match status" value="1"/>
</dbReference>
<reference evidence="11" key="1">
    <citation type="journal article" date="1996" name="Mech. Dev.">
        <title>An ascidian homologue of vertebrate BMPs-5-8 is expressed in the midline of the anterior neuroectoderm and in the midline of the ventral epidermis of the embryo.</title>
        <authorList>
            <person name="Miya T."/>
            <person name="Morita K."/>
            <person name="Ueno N."/>
            <person name="Satoh N."/>
        </authorList>
    </citation>
    <scope>NUCLEOTIDE SEQUENCE</scope>
</reference>
<name>Q94580_HALRO</name>
<evidence type="ECO:0000256" key="4">
    <source>
        <dbReference type="ARBA" id="ARBA00022729"/>
    </source>
</evidence>
<dbReference type="PROSITE" id="PS00250">
    <property type="entry name" value="TGF_BETA_1"/>
    <property type="match status" value="1"/>
</dbReference>
<dbReference type="EMBL" id="D83183">
    <property type="protein sequence ID" value="BAA11835.1"/>
    <property type="molecule type" value="mRNA"/>
</dbReference>
<dbReference type="Gene3D" id="2.10.90.10">
    <property type="entry name" value="Cystine-knot cytokines"/>
    <property type="match status" value="1"/>
</dbReference>